<gene>
    <name evidence="1" type="ORF">CERSUDRAFT_117539</name>
</gene>
<dbReference type="Proteomes" id="UP000016930">
    <property type="component" value="Unassembled WGS sequence"/>
</dbReference>
<evidence type="ECO:0000313" key="1">
    <source>
        <dbReference type="EMBL" id="EMD34026.1"/>
    </source>
</evidence>
<evidence type="ECO:0000313" key="2">
    <source>
        <dbReference type="Proteomes" id="UP000016930"/>
    </source>
</evidence>
<dbReference type="EMBL" id="KB445804">
    <property type="protein sequence ID" value="EMD34026.1"/>
    <property type="molecule type" value="Genomic_DNA"/>
</dbReference>
<protein>
    <submittedName>
        <fullName evidence="1">Uncharacterized protein</fullName>
    </submittedName>
</protein>
<dbReference type="HOGENOM" id="CLU_2497676_0_0_1"/>
<keyword evidence="2" id="KW-1185">Reference proteome</keyword>
<proteinExistence type="predicted"/>
<reference evidence="1 2" key="1">
    <citation type="journal article" date="2012" name="Proc. Natl. Acad. Sci. U.S.A.">
        <title>Comparative genomics of Ceriporiopsis subvermispora and Phanerochaete chrysosporium provide insight into selective ligninolysis.</title>
        <authorList>
            <person name="Fernandez-Fueyo E."/>
            <person name="Ruiz-Duenas F.J."/>
            <person name="Ferreira P."/>
            <person name="Floudas D."/>
            <person name="Hibbett D.S."/>
            <person name="Canessa P."/>
            <person name="Larrondo L.F."/>
            <person name="James T.Y."/>
            <person name="Seelenfreund D."/>
            <person name="Lobos S."/>
            <person name="Polanco R."/>
            <person name="Tello M."/>
            <person name="Honda Y."/>
            <person name="Watanabe T."/>
            <person name="Watanabe T."/>
            <person name="Ryu J.S."/>
            <person name="Kubicek C.P."/>
            <person name="Schmoll M."/>
            <person name="Gaskell J."/>
            <person name="Hammel K.E."/>
            <person name="St John F.J."/>
            <person name="Vanden Wymelenberg A."/>
            <person name="Sabat G."/>
            <person name="Splinter BonDurant S."/>
            <person name="Syed K."/>
            <person name="Yadav J.S."/>
            <person name="Doddapaneni H."/>
            <person name="Subramanian V."/>
            <person name="Lavin J.L."/>
            <person name="Oguiza J.A."/>
            <person name="Perez G."/>
            <person name="Pisabarro A.G."/>
            <person name="Ramirez L."/>
            <person name="Santoyo F."/>
            <person name="Master E."/>
            <person name="Coutinho P.M."/>
            <person name="Henrissat B."/>
            <person name="Lombard V."/>
            <person name="Magnuson J.K."/>
            <person name="Kuees U."/>
            <person name="Hori C."/>
            <person name="Igarashi K."/>
            <person name="Samejima M."/>
            <person name="Held B.W."/>
            <person name="Barry K.W."/>
            <person name="LaButti K.M."/>
            <person name="Lapidus A."/>
            <person name="Lindquist E.A."/>
            <person name="Lucas S.M."/>
            <person name="Riley R."/>
            <person name="Salamov A.A."/>
            <person name="Hoffmeister D."/>
            <person name="Schwenk D."/>
            <person name="Hadar Y."/>
            <person name="Yarden O."/>
            <person name="de Vries R.P."/>
            <person name="Wiebenga A."/>
            <person name="Stenlid J."/>
            <person name="Eastwood D."/>
            <person name="Grigoriev I.V."/>
            <person name="Berka R.M."/>
            <person name="Blanchette R.A."/>
            <person name="Kersten P."/>
            <person name="Martinez A.T."/>
            <person name="Vicuna R."/>
            <person name="Cullen D."/>
        </authorList>
    </citation>
    <scope>NUCLEOTIDE SEQUENCE [LARGE SCALE GENOMIC DNA]</scope>
    <source>
        <strain evidence="1 2">B</strain>
    </source>
</reference>
<organism evidence="1 2">
    <name type="scientific">Ceriporiopsis subvermispora (strain B)</name>
    <name type="common">White-rot fungus</name>
    <name type="synonym">Gelatoporia subvermispora</name>
    <dbReference type="NCBI Taxonomy" id="914234"/>
    <lineage>
        <taxon>Eukaryota</taxon>
        <taxon>Fungi</taxon>
        <taxon>Dikarya</taxon>
        <taxon>Basidiomycota</taxon>
        <taxon>Agaricomycotina</taxon>
        <taxon>Agaricomycetes</taxon>
        <taxon>Polyporales</taxon>
        <taxon>Gelatoporiaceae</taxon>
        <taxon>Gelatoporia</taxon>
    </lineage>
</organism>
<name>M2R551_CERS8</name>
<sequence length="86" mass="9331">MGTKAAYPGSVIRSNGVFFQLYTENETFSTATAIVQSSSCMHHAAKLPPIGMTDKDPLNGICLAVIRCLSIKFGDVYSLKLYGRNL</sequence>
<accession>M2R551</accession>
<dbReference type="AlphaFoldDB" id="M2R551"/>